<dbReference type="Proteomes" id="UP001168877">
    <property type="component" value="Unassembled WGS sequence"/>
</dbReference>
<gene>
    <name evidence="1" type="ORF">LWI29_007444</name>
</gene>
<protein>
    <submittedName>
        <fullName evidence="1">Uncharacterized protein</fullName>
    </submittedName>
</protein>
<sequence>MVESSPMGSARASPFTNRNISGQFSPIACPQSDLWATGPQDHPQFCLVLALLCMVRFALRNSDGETFKWKFSR</sequence>
<dbReference type="AlphaFoldDB" id="A0AA39RUA2"/>
<organism evidence="1 2">
    <name type="scientific">Acer saccharum</name>
    <name type="common">Sugar maple</name>
    <dbReference type="NCBI Taxonomy" id="4024"/>
    <lineage>
        <taxon>Eukaryota</taxon>
        <taxon>Viridiplantae</taxon>
        <taxon>Streptophyta</taxon>
        <taxon>Embryophyta</taxon>
        <taxon>Tracheophyta</taxon>
        <taxon>Spermatophyta</taxon>
        <taxon>Magnoliopsida</taxon>
        <taxon>eudicotyledons</taxon>
        <taxon>Gunneridae</taxon>
        <taxon>Pentapetalae</taxon>
        <taxon>rosids</taxon>
        <taxon>malvids</taxon>
        <taxon>Sapindales</taxon>
        <taxon>Sapindaceae</taxon>
        <taxon>Hippocastanoideae</taxon>
        <taxon>Acereae</taxon>
        <taxon>Acer</taxon>
    </lineage>
</organism>
<evidence type="ECO:0000313" key="1">
    <source>
        <dbReference type="EMBL" id="KAK0578250.1"/>
    </source>
</evidence>
<evidence type="ECO:0000313" key="2">
    <source>
        <dbReference type="Proteomes" id="UP001168877"/>
    </source>
</evidence>
<name>A0AA39RUA2_ACESA</name>
<reference evidence="1" key="1">
    <citation type="journal article" date="2022" name="Plant J.">
        <title>Strategies of tolerance reflected in two North American maple genomes.</title>
        <authorList>
            <person name="McEvoy S.L."/>
            <person name="Sezen U.U."/>
            <person name="Trouern-Trend A."/>
            <person name="McMahon S.M."/>
            <person name="Schaberg P.G."/>
            <person name="Yang J."/>
            <person name="Wegrzyn J.L."/>
            <person name="Swenson N.G."/>
        </authorList>
    </citation>
    <scope>NUCLEOTIDE SEQUENCE</scope>
    <source>
        <strain evidence="1">NS2018</strain>
    </source>
</reference>
<proteinExistence type="predicted"/>
<dbReference type="EMBL" id="JAUESC010000385">
    <property type="protein sequence ID" value="KAK0578250.1"/>
    <property type="molecule type" value="Genomic_DNA"/>
</dbReference>
<comment type="caution">
    <text evidence="1">The sequence shown here is derived from an EMBL/GenBank/DDBJ whole genome shotgun (WGS) entry which is preliminary data.</text>
</comment>
<keyword evidence="2" id="KW-1185">Reference proteome</keyword>
<reference evidence="1" key="2">
    <citation type="submission" date="2023-06" db="EMBL/GenBank/DDBJ databases">
        <authorList>
            <person name="Swenson N.G."/>
            <person name="Wegrzyn J.L."/>
            <person name="Mcevoy S.L."/>
        </authorList>
    </citation>
    <scope>NUCLEOTIDE SEQUENCE</scope>
    <source>
        <strain evidence="1">NS2018</strain>
        <tissue evidence="1">Leaf</tissue>
    </source>
</reference>
<accession>A0AA39RUA2</accession>